<keyword evidence="2 6" id="KW-0436">Ligase</keyword>
<dbReference type="InterPro" id="IPR003850">
    <property type="entry name" value="PurS"/>
</dbReference>
<dbReference type="PANTHER" id="PTHR34696">
    <property type="entry name" value="PHOSPHORIBOSYLFORMYLGLYCINAMIDINE SYNTHASE SUBUNIT PURS"/>
    <property type="match status" value="1"/>
</dbReference>
<dbReference type="Proteomes" id="UP001597079">
    <property type="component" value="Unassembled WGS sequence"/>
</dbReference>
<evidence type="ECO:0000256" key="6">
    <source>
        <dbReference type="HAMAP-Rule" id="MF_01926"/>
    </source>
</evidence>
<evidence type="ECO:0000256" key="1">
    <source>
        <dbReference type="ARBA" id="ARBA00022490"/>
    </source>
</evidence>
<dbReference type="HAMAP" id="MF_01926">
    <property type="entry name" value="PurS"/>
    <property type="match status" value="1"/>
</dbReference>
<keyword evidence="3 6" id="KW-0547">Nucleotide-binding</keyword>
<dbReference type="Pfam" id="PF02700">
    <property type="entry name" value="PurS"/>
    <property type="match status" value="1"/>
</dbReference>
<comment type="subcellular location">
    <subcellularLocation>
        <location evidence="6">Cytoplasm</location>
    </subcellularLocation>
</comment>
<comment type="caution">
    <text evidence="7">The sequence shown here is derived from an EMBL/GenBank/DDBJ whole genome shotgun (WGS) entry which is preliminary data.</text>
</comment>
<dbReference type="EC" id="6.3.5.3" evidence="6"/>
<name>A0ABW4JF52_9BACL</name>
<evidence type="ECO:0000256" key="3">
    <source>
        <dbReference type="ARBA" id="ARBA00022741"/>
    </source>
</evidence>
<evidence type="ECO:0000256" key="2">
    <source>
        <dbReference type="ARBA" id="ARBA00022598"/>
    </source>
</evidence>
<comment type="similarity">
    <text evidence="6">Belongs to the PurS family.</text>
</comment>
<comment type="function">
    <text evidence="6">Part of the phosphoribosylformylglycinamidine synthase complex involved in the purines biosynthetic pathway. Catalyzes the ATP-dependent conversion of formylglycinamide ribonucleotide (FGAR) and glutamine to yield formylglycinamidine ribonucleotide (FGAM) and glutamate. The FGAM synthase complex is composed of three subunits. PurQ produces an ammonia molecule by converting glutamine to glutamate. PurL transfers the ammonia molecule to FGAR to form FGAM in an ATP-dependent manner. PurS interacts with PurQ and PurL and is thought to assist in the transfer of the ammonia molecule from PurQ to PurL.</text>
</comment>
<evidence type="ECO:0000313" key="7">
    <source>
        <dbReference type="EMBL" id="MFD1673657.1"/>
    </source>
</evidence>
<reference evidence="8" key="1">
    <citation type="journal article" date="2019" name="Int. J. Syst. Evol. Microbiol.">
        <title>The Global Catalogue of Microorganisms (GCM) 10K type strain sequencing project: providing services to taxonomists for standard genome sequencing and annotation.</title>
        <authorList>
            <consortium name="The Broad Institute Genomics Platform"/>
            <consortium name="The Broad Institute Genome Sequencing Center for Infectious Disease"/>
            <person name="Wu L."/>
            <person name="Ma J."/>
        </authorList>
    </citation>
    <scope>NUCLEOTIDE SEQUENCE [LARGE SCALE GENOMIC DNA]</scope>
    <source>
        <strain evidence="8">CGMCC 1.12286</strain>
    </source>
</reference>
<evidence type="ECO:0000256" key="5">
    <source>
        <dbReference type="ARBA" id="ARBA00022840"/>
    </source>
</evidence>
<dbReference type="SUPFAM" id="SSF82697">
    <property type="entry name" value="PurS-like"/>
    <property type="match status" value="1"/>
</dbReference>
<dbReference type="NCBIfam" id="NF004630">
    <property type="entry name" value="PRK05974.1"/>
    <property type="match status" value="1"/>
</dbReference>
<protein>
    <recommendedName>
        <fullName evidence="6">Phosphoribosylformylglycinamidine synthase subunit PurS</fullName>
        <shortName evidence="6">FGAM synthase</shortName>
        <ecNumber evidence="6">6.3.5.3</ecNumber>
    </recommendedName>
    <alternativeName>
        <fullName evidence="6">Formylglycinamide ribonucleotide amidotransferase subunit III</fullName>
        <shortName evidence="6">FGAR amidotransferase III</shortName>
        <shortName evidence="6">FGAR-AT III</shortName>
    </alternativeName>
    <alternativeName>
        <fullName evidence="6">Phosphoribosylformylglycinamidine synthase subunit III</fullName>
    </alternativeName>
</protein>
<keyword evidence="5 6" id="KW-0067">ATP-binding</keyword>
<dbReference type="PANTHER" id="PTHR34696:SF1">
    <property type="entry name" value="PHOSPHORIBOSYLFORMYLGLYCINAMIDINE SYNTHASE SUBUNIT PURS"/>
    <property type="match status" value="1"/>
</dbReference>
<dbReference type="NCBIfam" id="TIGR00302">
    <property type="entry name" value="phosphoribosylformylglycinamidine synthase subunit PurS"/>
    <property type="match status" value="1"/>
</dbReference>
<dbReference type="GO" id="GO:0004642">
    <property type="term" value="F:phosphoribosylformylglycinamidine synthase activity"/>
    <property type="evidence" value="ECO:0007669"/>
    <property type="project" value="UniProtKB-EC"/>
</dbReference>
<gene>
    <name evidence="6 7" type="primary">purS</name>
    <name evidence="7" type="ORF">ACFSB2_02895</name>
</gene>
<dbReference type="Gene3D" id="3.30.1280.10">
    <property type="entry name" value="Phosphoribosylformylglycinamidine synthase subunit PurS"/>
    <property type="match status" value="1"/>
</dbReference>
<comment type="catalytic activity">
    <reaction evidence="6">
        <text>N(2)-formyl-N(1)-(5-phospho-beta-D-ribosyl)glycinamide + L-glutamine + ATP + H2O = 2-formamido-N(1)-(5-O-phospho-beta-D-ribosyl)acetamidine + L-glutamate + ADP + phosphate + H(+)</text>
        <dbReference type="Rhea" id="RHEA:17129"/>
        <dbReference type="ChEBI" id="CHEBI:15377"/>
        <dbReference type="ChEBI" id="CHEBI:15378"/>
        <dbReference type="ChEBI" id="CHEBI:29985"/>
        <dbReference type="ChEBI" id="CHEBI:30616"/>
        <dbReference type="ChEBI" id="CHEBI:43474"/>
        <dbReference type="ChEBI" id="CHEBI:58359"/>
        <dbReference type="ChEBI" id="CHEBI:147286"/>
        <dbReference type="ChEBI" id="CHEBI:147287"/>
        <dbReference type="ChEBI" id="CHEBI:456216"/>
        <dbReference type="EC" id="6.3.5.3"/>
    </reaction>
</comment>
<keyword evidence="8" id="KW-1185">Reference proteome</keyword>
<evidence type="ECO:0000313" key="8">
    <source>
        <dbReference type="Proteomes" id="UP001597079"/>
    </source>
</evidence>
<keyword evidence="1 6" id="KW-0963">Cytoplasm</keyword>
<sequence length="87" mass="9893">MTTFEVEVRIWLKPSVFDPQGHAAEQALHVQGYDEASDLRIGKYMRLTVKAATEAAAKARIEEMCERVLTNPVMETYAYDMKELVAE</sequence>
<organism evidence="7 8">
    <name type="scientific">Alicyclobacillus fodiniaquatilis</name>
    <dbReference type="NCBI Taxonomy" id="1661150"/>
    <lineage>
        <taxon>Bacteria</taxon>
        <taxon>Bacillati</taxon>
        <taxon>Bacillota</taxon>
        <taxon>Bacilli</taxon>
        <taxon>Bacillales</taxon>
        <taxon>Alicyclobacillaceae</taxon>
        <taxon>Alicyclobacillus</taxon>
    </lineage>
</organism>
<evidence type="ECO:0000256" key="4">
    <source>
        <dbReference type="ARBA" id="ARBA00022755"/>
    </source>
</evidence>
<comment type="pathway">
    <text evidence="6">Purine metabolism; IMP biosynthesis via de novo pathway; 5-amino-1-(5-phospho-D-ribosyl)imidazole from N(2)-formyl-N(1)-(5-phospho-D-ribosyl)glycinamide: step 1/2.</text>
</comment>
<keyword evidence="4 6" id="KW-0658">Purine biosynthesis</keyword>
<accession>A0ABW4JF52</accession>
<dbReference type="InterPro" id="IPR036604">
    <property type="entry name" value="PurS-like_sf"/>
</dbReference>
<dbReference type="RefSeq" id="WP_377941132.1">
    <property type="nucleotide sequence ID" value="NZ_JBHUCX010000009.1"/>
</dbReference>
<dbReference type="EMBL" id="JBHUCX010000009">
    <property type="protein sequence ID" value="MFD1673657.1"/>
    <property type="molecule type" value="Genomic_DNA"/>
</dbReference>
<proteinExistence type="inferred from homology"/>
<comment type="subunit">
    <text evidence="6">Part of the FGAM synthase complex composed of 1 PurL, 1 PurQ and 2 PurS subunits.</text>
</comment>